<reference evidence="2 3" key="1">
    <citation type="journal article" date="2022" name="Res Sq">
        <title>Evolution of multicellular longitudinally dividing oral cavity symbionts (Neisseriaceae).</title>
        <authorList>
            <person name="Nyongesa S."/>
            <person name="Weber P."/>
            <person name="Bernet E."/>
            <person name="Pullido F."/>
            <person name="Nieckarz M."/>
            <person name="Delaby M."/>
            <person name="Nieves C."/>
            <person name="Viehboeck T."/>
            <person name="Krause N."/>
            <person name="Rivera-Millot A."/>
            <person name="Nakamura A."/>
            <person name="Vischer N."/>
            <person name="VanNieuwenhze M."/>
            <person name="Brun Y."/>
            <person name="Cava F."/>
            <person name="Bulgheresi S."/>
            <person name="Veyrier F."/>
        </authorList>
    </citation>
    <scope>NUCLEOTIDE SEQUENCE [LARGE SCALE GENOMIC DNA]</scope>
    <source>
        <strain evidence="2 3">17694</strain>
    </source>
</reference>
<dbReference type="RefSeq" id="WP_027010093.1">
    <property type="nucleotide sequence ID" value="NZ_CP091521.1"/>
</dbReference>
<dbReference type="Pfam" id="PF09623">
    <property type="entry name" value="Cas_NE0113"/>
    <property type="match status" value="1"/>
</dbReference>
<dbReference type="NCBIfam" id="TIGR02584">
    <property type="entry name" value="cas_NE0113"/>
    <property type="match status" value="1"/>
</dbReference>
<dbReference type="EMBL" id="CP091521">
    <property type="protein sequence ID" value="XHH50257.1"/>
    <property type="molecule type" value="Genomic_DNA"/>
</dbReference>
<dbReference type="CDD" id="cd09741">
    <property type="entry name" value="Csx1_III-U"/>
    <property type="match status" value="1"/>
</dbReference>
<dbReference type="InterPro" id="IPR013413">
    <property type="entry name" value="CRISPR-assoc_prot_NE0113"/>
</dbReference>
<evidence type="ECO:0000313" key="2">
    <source>
        <dbReference type="EMBL" id="XHH50257.1"/>
    </source>
</evidence>
<dbReference type="AlphaFoldDB" id="A0ABD8B8C1"/>
<protein>
    <submittedName>
        <fullName evidence="2">CRISPR-associated ring nuclease Csm6</fullName>
    </submittedName>
</protein>
<accession>A0ABD8B8C1</accession>
<organism evidence="2 3">
    <name type="scientific">Conchiformibius kuhniae</name>
    <dbReference type="NCBI Taxonomy" id="211502"/>
    <lineage>
        <taxon>Bacteria</taxon>
        <taxon>Pseudomonadati</taxon>
        <taxon>Pseudomonadota</taxon>
        <taxon>Betaproteobacteria</taxon>
        <taxon>Neisseriales</taxon>
        <taxon>Neisseriaceae</taxon>
        <taxon>Conchiformibius</taxon>
    </lineage>
</organism>
<name>A0ABD8B8C1_9NEIS</name>
<proteinExistence type="predicted"/>
<feature type="domain" description="CRISPR system ring nuclease SSO2081-like" evidence="1">
    <location>
        <begin position="13"/>
        <end position="205"/>
    </location>
</feature>
<evidence type="ECO:0000313" key="3">
    <source>
        <dbReference type="Proteomes" id="UP000831534"/>
    </source>
</evidence>
<keyword evidence="3" id="KW-1185">Reference proteome</keyword>
<dbReference type="Proteomes" id="UP000831534">
    <property type="component" value="Chromosome"/>
</dbReference>
<dbReference type="InterPro" id="IPR019092">
    <property type="entry name" value="SSO2081-like_dom"/>
</dbReference>
<gene>
    <name evidence="2" type="primary">csm6</name>
    <name evidence="2" type="ORF">LVJ77_10150</name>
</gene>
<evidence type="ECO:0000259" key="1">
    <source>
        <dbReference type="Pfam" id="PF09623"/>
    </source>
</evidence>
<sequence length="382" mass="42918">MKKKILVAVTGMSPQIVTETVYALHRYHGWLPEKIIVLTTLTGRAQIVAKLLGDDGHFARLRRDYGLPPIAFGSDTIRVIHENGRELDDIRTPEQNQAAADLIVREIGSLCRDADTELHVSIAGGRKSMGFYIGYALSLFGRVQDKLSHVLVEEPFEQCPDFFYPAPESRLLRLRDGSCVDAAHAKVMLAEIPFVRMADNPTPLLADAQHTFSQAVQLAQHVVGGRARVRIDAAERAVYIGGYCRIGDLNPMQFALYLAMAQFRKAGFDIHIADVSHRQRLSERYFHHYCRYGEGLQGSHKAAADRRRAVWDDLQHDDGAEIVRILREHRSRINKILKKHLGQYGKRFGIESGGANNRKFYRLQVSAEQIDITGLPPCVSGQ</sequence>
<dbReference type="KEGG" id="ckh:LVJ77_10150"/>